<dbReference type="CDD" id="cd23509">
    <property type="entry name" value="Gnk2-like"/>
    <property type="match status" value="1"/>
</dbReference>
<dbReference type="AlphaFoldDB" id="A0AAN8UXS2"/>
<dbReference type="Proteomes" id="UP001370490">
    <property type="component" value="Unassembled WGS sequence"/>
</dbReference>
<evidence type="ECO:0000256" key="2">
    <source>
        <dbReference type="ARBA" id="ARBA00022737"/>
    </source>
</evidence>
<feature type="compositionally biased region" description="Low complexity" evidence="3">
    <location>
        <begin position="213"/>
        <end position="227"/>
    </location>
</feature>
<dbReference type="InterPro" id="IPR038408">
    <property type="entry name" value="GNK2_sf"/>
</dbReference>
<dbReference type="Pfam" id="PF01657">
    <property type="entry name" value="Stress-antifung"/>
    <property type="match status" value="1"/>
</dbReference>
<evidence type="ECO:0000256" key="1">
    <source>
        <dbReference type="ARBA" id="ARBA00022729"/>
    </source>
</evidence>
<name>A0AAN8UXS2_9MAGN</name>
<dbReference type="PROSITE" id="PS51473">
    <property type="entry name" value="GNK2"/>
    <property type="match status" value="1"/>
</dbReference>
<keyword evidence="2" id="KW-0677">Repeat</keyword>
<gene>
    <name evidence="6" type="ORF">RJ641_018118</name>
</gene>
<keyword evidence="1 4" id="KW-0732">Signal</keyword>
<comment type="caution">
    <text evidence="6">The sequence shown here is derived from an EMBL/GenBank/DDBJ whole genome shotgun (WGS) entry which is preliminary data.</text>
</comment>
<dbReference type="Gene3D" id="3.30.430.20">
    <property type="entry name" value="Gnk2 domain, C-X8-C-X2-C motif"/>
    <property type="match status" value="1"/>
</dbReference>
<sequence>MFLKFSHLFSLPFLFICILTFQSLTIKASPTFLYRVCQNTNTTSFSSKSSYKTNLNTLLSSLESNSTTVTNGFYNNNTVGNQASNTVYGLFLCRGDVSNDTCQTCVTATPNDLNQSCSSAKVGITFYDECLLRYSNESIVSTPTINPIFMLFNSFNMTIERDKFIELVGETMNDIKGEAARWTDKKFATKEAKFMFEIYPFYNSTLTTAPAPAPVALSPPTTSTNTTAPPPTLESKAGKF</sequence>
<dbReference type="EMBL" id="JBAMMX010000023">
    <property type="protein sequence ID" value="KAK6917367.1"/>
    <property type="molecule type" value="Genomic_DNA"/>
</dbReference>
<reference evidence="6 7" key="1">
    <citation type="submission" date="2023-12" db="EMBL/GenBank/DDBJ databases">
        <title>A high-quality genome assembly for Dillenia turbinata (Dilleniales).</title>
        <authorList>
            <person name="Chanderbali A."/>
        </authorList>
    </citation>
    <scope>NUCLEOTIDE SEQUENCE [LARGE SCALE GENOMIC DNA]</scope>
    <source>
        <strain evidence="6">LSX21</strain>
        <tissue evidence="6">Leaf</tissue>
    </source>
</reference>
<organism evidence="6 7">
    <name type="scientific">Dillenia turbinata</name>
    <dbReference type="NCBI Taxonomy" id="194707"/>
    <lineage>
        <taxon>Eukaryota</taxon>
        <taxon>Viridiplantae</taxon>
        <taxon>Streptophyta</taxon>
        <taxon>Embryophyta</taxon>
        <taxon>Tracheophyta</taxon>
        <taxon>Spermatophyta</taxon>
        <taxon>Magnoliopsida</taxon>
        <taxon>eudicotyledons</taxon>
        <taxon>Gunneridae</taxon>
        <taxon>Pentapetalae</taxon>
        <taxon>Dilleniales</taxon>
        <taxon>Dilleniaceae</taxon>
        <taxon>Dillenia</taxon>
    </lineage>
</organism>
<accession>A0AAN8UXS2</accession>
<feature type="signal peptide" evidence="4">
    <location>
        <begin position="1"/>
        <end position="28"/>
    </location>
</feature>
<evidence type="ECO:0000256" key="4">
    <source>
        <dbReference type="SAM" id="SignalP"/>
    </source>
</evidence>
<evidence type="ECO:0000256" key="3">
    <source>
        <dbReference type="SAM" id="MobiDB-lite"/>
    </source>
</evidence>
<keyword evidence="7" id="KW-1185">Reference proteome</keyword>
<evidence type="ECO:0000313" key="6">
    <source>
        <dbReference type="EMBL" id="KAK6917367.1"/>
    </source>
</evidence>
<dbReference type="PANTHER" id="PTHR32099:SF42">
    <property type="entry name" value="CYSTEINE-RICH RECEPTOR-LIKE PROTEIN KINASE 9-RELATED"/>
    <property type="match status" value="1"/>
</dbReference>
<dbReference type="InterPro" id="IPR002902">
    <property type="entry name" value="GNK2"/>
</dbReference>
<evidence type="ECO:0000259" key="5">
    <source>
        <dbReference type="PROSITE" id="PS51473"/>
    </source>
</evidence>
<dbReference type="FunFam" id="3.30.430.20:FF:000003">
    <property type="entry name" value="Cysteine-rich RLK (RECEPTOR-like protein kinase) 10"/>
    <property type="match status" value="1"/>
</dbReference>
<proteinExistence type="predicted"/>
<evidence type="ECO:0000313" key="7">
    <source>
        <dbReference type="Proteomes" id="UP001370490"/>
    </source>
</evidence>
<feature type="region of interest" description="Disordered" evidence="3">
    <location>
        <begin position="213"/>
        <end position="240"/>
    </location>
</feature>
<dbReference type="PANTHER" id="PTHR32099">
    <property type="entry name" value="CYSTEINE-RICH REPEAT SECRETORY PROTEIN"/>
    <property type="match status" value="1"/>
</dbReference>
<feature type="chain" id="PRO_5042965471" evidence="4">
    <location>
        <begin position="29"/>
        <end position="240"/>
    </location>
</feature>
<protein>
    <submittedName>
        <fullName evidence="6">Gnk2-homologous domain</fullName>
    </submittedName>
</protein>
<feature type="domain" description="Gnk2-homologous" evidence="5">
    <location>
        <begin position="33"/>
        <end position="139"/>
    </location>
</feature>